<proteinExistence type="inferred from homology"/>
<evidence type="ECO:0000256" key="3">
    <source>
        <dbReference type="ARBA" id="ARBA00022448"/>
    </source>
</evidence>
<dbReference type="RefSeq" id="WP_124084764.1">
    <property type="nucleotide sequence ID" value="NZ_UXAW01000032.1"/>
</dbReference>
<organism evidence="10 11">
    <name type="scientific">Pseudogemmobacter humi</name>
    <dbReference type="NCBI Taxonomy" id="2483812"/>
    <lineage>
        <taxon>Bacteria</taxon>
        <taxon>Pseudomonadati</taxon>
        <taxon>Pseudomonadota</taxon>
        <taxon>Alphaproteobacteria</taxon>
        <taxon>Rhodobacterales</taxon>
        <taxon>Paracoccaceae</taxon>
        <taxon>Pseudogemmobacter</taxon>
    </lineage>
</organism>
<dbReference type="GO" id="GO:0055085">
    <property type="term" value="P:transmembrane transport"/>
    <property type="evidence" value="ECO:0007669"/>
    <property type="project" value="InterPro"/>
</dbReference>
<keyword evidence="7 8" id="KW-0472">Membrane</keyword>
<dbReference type="Pfam" id="PF00528">
    <property type="entry name" value="BPD_transp_1"/>
    <property type="match status" value="1"/>
</dbReference>
<dbReference type="PANTHER" id="PTHR42929:SF1">
    <property type="entry name" value="INNER MEMBRANE ABC TRANSPORTER PERMEASE PROTEIN YDCU-RELATED"/>
    <property type="match status" value="1"/>
</dbReference>
<dbReference type="SUPFAM" id="SSF161098">
    <property type="entry name" value="MetI-like"/>
    <property type="match status" value="1"/>
</dbReference>
<dbReference type="OrthoDB" id="5622164at2"/>
<dbReference type="PANTHER" id="PTHR42929">
    <property type="entry name" value="INNER MEMBRANE ABC TRANSPORTER PERMEASE PROTEIN YDCU-RELATED-RELATED"/>
    <property type="match status" value="1"/>
</dbReference>
<keyword evidence="11" id="KW-1185">Reference proteome</keyword>
<evidence type="ECO:0000313" key="10">
    <source>
        <dbReference type="EMBL" id="VDC19937.1"/>
    </source>
</evidence>
<evidence type="ECO:0000256" key="6">
    <source>
        <dbReference type="ARBA" id="ARBA00022989"/>
    </source>
</evidence>
<dbReference type="PROSITE" id="PS50928">
    <property type="entry name" value="ABC_TM1"/>
    <property type="match status" value="1"/>
</dbReference>
<evidence type="ECO:0000256" key="4">
    <source>
        <dbReference type="ARBA" id="ARBA00022475"/>
    </source>
</evidence>
<keyword evidence="5 8" id="KW-0812">Transmembrane</keyword>
<accession>A0A3P5WVC1</accession>
<dbReference type="AlphaFoldDB" id="A0A3P5WVC1"/>
<evidence type="ECO:0000256" key="8">
    <source>
        <dbReference type="RuleBase" id="RU363032"/>
    </source>
</evidence>
<feature type="domain" description="ABC transmembrane type-1" evidence="9">
    <location>
        <begin position="68"/>
        <end position="275"/>
    </location>
</feature>
<comment type="subcellular location">
    <subcellularLocation>
        <location evidence="1 8">Cell membrane</location>
        <topology evidence="1 8">Multi-pass membrane protein</topology>
    </subcellularLocation>
</comment>
<comment type="similarity">
    <text evidence="2">Belongs to the binding-protein-dependent transport system permease family. CysTW subfamily.</text>
</comment>
<evidence type="ECO:0000256" key="7">
    <source>
        <dbReference type="ARBA" id="ARBA00023136"/>
    </source>
</evidence>
<reference evidence="10 11" key="1">
    <citation type="submission" date="2018-11" db="EMBL/GenBank/DDBJ databases">
        <authorList>
            <person name="Criscuolo A."/>
        </authorList>
    </citation>
    <scope>NUCLEOTIDE SEQUENCE [LARGE SCALE GENOMIC DNA]</scope>
    <source>
        <strain evidence="10">ACIP111625</strain>
    </source>
</reference>
<feature type="transmembrane region" description="Helical" evidence="8">
    <location>
        <begin position="256"/>
        <end position="279"/>
    </location>
</feature>
<dbReference type="CDD" id="cd06261">
    <property type="entry name" value="TM_PBP2"/>
    <property type="match status" value="1"/>
</dbReference>
<feature type="transmembrane region" description="Helical" evidence="8">
    <location>
        <begin position="198"/>
        <end position="220"/>
    </location>
</feature>
<evidence type="ECO:0000256" key="1">
    <source>
        <dbReference type="ARBA" id="ARBA00004651"/>
    </source>
</evidence>
<keyword evidence="6 8" id="KW-1133">Transmembrane helix</keyword>
<feature type="transmembrane region" description="Helical" evidence="8">
    <location>
        <begin position="154"/>
        <end position="177"/>
    </location>
</feature>
<dbReference type="EMBL" id="UXAW01000032">
    <property type="protein sequence ID" value="VDC19937.1"/>
    <property type="molecule type" value="Genomic_DNA"/>
</dbReference>
<keyword evidence="4" id="KW-1003">Cell membrane</keyword>
<evidence type="ECO:0000256" key="2">
    <source>
        <dbReference type="ARBA" id="ARBA00007069"/>
    </source>
</evidence>
<dbReference type="Gene3D" id="1.10.3720.10">
    <property type="entry name" value="MetI-like"/>
    <property type="match status" value="1"/>
</dbReference>
<dbReference type="InterPro" id="IPR035906">
    <property type="entry name" value="MetI-like_sf"/>
</dbReference>
<keyword evidence="3 8" id="KW-0813">Transport</keyword>
<evidence type="ECO:0000259" key="9">
    <source>
        <dbReference type="PROSITE" id="PS50928"/>
    </source>
</evidence>
<feature type="transmembrane region" description="Helical" evidence="8">
    <location>
        <begin position="106"/>
        <end position="134"/>
    </location>
</feature>
<evidence type="ECO:0000313" key="11">
    <source>
        <dbReference type="Proteomes" id="UP000277498"/>
    </source>
</evidence>
<sequence>MTTTAARNRAILWLAGPAYLWLLATVLLPLAAMLYFSFLTVSPLSGTPEFTLAHYRTFFTQEVYLVNAGRSMMLGLHVTLLCLAFGYPAAWVLARVIKNRWREAMLLLVVLPFWSNGLVRTFSWTMVLTDYGLIGRALHAVWPGAPSIEIMNSYPAILVGLTHAYLPYVVLTCYVSLQGINPSLTEAARSLGASWGQVFLRVILPLSLPGIIAGAMLTFVPVMGSFMEPRILGGTQAIMLGTLIENQFTAAFNWPLGAALGFVMLGAVFLLMALFWPLIRRHVQGVAA</sequence>
<evidence type="ECO:0000256" key="5">
    <source>
        <dbReference type="ARBA" id="ARBA00022692"/>
    </source>
</evidence>
<gene>
    <name evidence="10" type="primary">potB_2</name>
    <name evidence="10" type="ORF">XINFAN_00324</name>
</gene>
<protein>
    <submittedName>
        <fullName evidence="10">Spermidine/putrescine transport system permease protein PotB</fullName>
    </submittedName>
</protein>
<feature type="transmembrane region" description="Helical" evidence="8">
    <location>
        <begin position="74"/>
        <end position="94"/>
    </location>
</feature>
<dbReference type="InterPro" id="IPR000515">
    <property type="entry name" value="MetI-like"/>
</dbReference>
<dbReference type="GO" id="GO:0005886">
    <property type="term" value="C:plasma membrane"/>
    <property type="evidence" value="ECO:0007669"/>
    <property type="project" value="UniProtKB-SubCell"/>
</dbReference>
<feature type="transmembrane region" description="Helical" evidence="8">
    <location>
        <begin position="12"/>
        <end position="38"/>
    </location>
</feature>
<name>A0A3P5WVC1_9RHOB</name>
<dbReference type="Proteomes" id="UP000277498">
    <property type="component" value="Unassembled WGS sequence"/>
</dbReference>